<dbReference type="EMBL" id="JAYRBN010000029">
    <property type="protein sequence ID" value="KAL2748909.1"/>
    <property type="molecule type" value="Genomic_DNA"/>
</dbReference>
<proteinExistence type="predicted"/>
<organism evidence="2 3">
    <name type="scientific">Vespula maculifrons</name>
    <name type="common">Eastern yellow jacket</name>
    <name type="synonym">Wasp</name>
    <dbReference type="NCBI Taxonomy" id="7453"/>
    <lineage>
        <taxon>Eukaryota</taxon>
        <taxon>Metazoa</taxon>
        <taxon>Ecdysozoa</taxon>
        <taxon>Arthropoda</taxon>
        <taxon>Hexapoda</taxon>
        <taxon>Insecta</taxon>
        <taxon>Pterygota</taxon>
        <taxon>Neoptera</taxon>
        <taxon>Endopterygota</taxon>
        <taxon>Hymenoptera</taxon>
        <taxon>Apocrita</taxon>
        <taxon>Aculeata</taxon>
        <taxon>Vespoidea</taxon>
        <taxon>Vespidae</taxon>
        <taxon>Vespinae</taxon>
        <taxon>Vespula</taxon>
    </lineage>
</organism>
<gene>
    <name evidence="2" type="ORF">V1477_002845</name>
</gene>
<feature type="region of interest" description="Disordered" evidence="1">
    <location>
        <begin position="1"/>
        <end position="24"/>
    </location>
</feature>
<feature type="compositionally biased region" description="Low complexity" evidence="1">
    <location>
        <begin position="9"/>
        <end position="24"/>
    </location>
</feature>
<comment type="caution">
    <text evidence="2">The sequence shown here is derived from an EMBL/GenBank/DDBJ whole genome shotgun (WGS) entry which is preliminary data.</text>
</comment>
<feature type="compositionally biased region" description="Basic and acidic residues" evidence="1">
    <location>
        <begin position="166"/>
        <end position="180"/>
    </location>
</feature>
<name>A0ABD2CVY8_VESMC</name>
<evidence type="ECO:0000313" key="3">
    <source>
        <dbReference type="Proteomes" id="UP001607303"/>
    </source>
</evidence>
<feature type="compositionally biased region" description="Basic residues" evidence="1">
    <location>
        <begin position="181"/>
        <end position="191"/>
    </location>
</feature>
<protein>
    <submittedName>
        <fullName evidence="2">Uncharacterized protein</fullName>
    </submittedName>
</protein>
<dbReference type="Proteomes" id="UP001607303">
    <property type="component" value="Unassembled WGS sequence"/>
</dbReference>
<accession>A0ABD2CVY8</accession>
<evidence type="ECO:0000313" key="2">
    <source>
        <dbReference type="EMBL" id="KAL2748909.1"/>
    </source>
</evidence>
<feature type="region of interest" description="Disordered" evidence="1">
    <location>
        <begin position="159"/>
        <end position="191"/>
    </location>
</feature>
<keyword evidence="3" id="KW-1185">Reference proteome</keyword>
<reference evidence="2 3" key="1">
    <citation type="journal article" date="2024" name="Ann. Entomol. Soc. Am.">
        <title>Genomic analyses of the southern and eastern yellowjacket wasps (Hymenoptera: Vespidae) reveal evolutionary signatures of social life.</title>
        <authorList>
            <person name="Catto M.A."/>
            <person name="Caine P.B."/>
            <person name="Orr S.E."/>
            <person name="Hunt B.G."/>
            <person name="Goodisman M.A.D."/>
        </authorList>
    </citation>
    <scope>NUCLEOTIDE SEQUENCE [LARGE SCALE GENOMIC DNA]</scope>
    <source>
        <strain evidence="2">232</strain>
        <tissue evidence="2">Head and thorax</tissue>
    </source>
</reference>
<evidence type="ECO:0000256" key="1">
    <source>
        <dbReference type="SAM" id="MobiDB-lite"/>
    </source>
</evidence>
<dbReference type="AlphaFoldDB" id="A0ABD2CVY8"/>
<sequence>MMDVEETNTASTASSSPRPSSPSADSTFISRYFLIINANVIDSRNFVTFACLGMRIRPSKVTLAGTLSRIVSLVVESLAVCKDKRTCIDTFNNVNFKSIVPYANLRPRFPFQQFKNREEGAEHGRTEQPSRGHESWFHPAQQQRQRVILWQRWIARNGGTGSRQMKLGEKGRSSCVTRKEFSRKRGTKSEG</sequence>